<dbReference type="Gene3D" id="2.60.40.1120">
    <property type="entry name" value="Carboxypeptidase-like, regulatory domain"/>
    <property type="match status" value="1"/>
</dbReference>
<dbReference type="Pfam" id="PF13715">
    <property type="entry name" value="CarbopepD_reg_2"/>
    <property type="match status" value="1"/>
</dbReference>
<dbReference type="InterPro" id="IPR012910">
    <property type="entry name" value="Plug_dom"/>
</dbReference>
<feature type="domain" description="Secretin/TonB short N-terminal" evidence="5">
    <location>
        <begin position="40"/>
        <end position="91"/>
    </location>
</feature>
<dbReference type="SUPFAM" id="SSF56935">
    <property type="entry name" value="Porins"/>
    <property type="match status" value="1"/>
</dbReference>
<keyword evidence="7" id="KW-1185">Reference proteome</keyword>
<dbReference type="Gene3D" id="2.170.130.10">
    <property type="entry name" value="TonB-dependent receptor, plug domain"/>
    <property type="match status" value="1"/>
</dbReference>
<sequence length="1060" mass="115708">MLAFVLSVSAKGLGQKKISIQAKNTDISAILSNIEQNSPYRFLYNTNLQAIRQKASLNVRDAELKDVLGLLLKNTGLSFQLMENNLVVIKEGAFAPEEVVIKGKVVSETGTPLSGVSVQVKGAARGTTTDSTGAFTLRVNDEKAVLIFTYVGYEMQEAAATADMTVRLQPSSMQLDQVVVVGYGTQRKSQVVGSVAKVNGTEITKQPVLTAAQGLQGKSSGVQIVSSGQPGSQPVVRIRGTNSVTGNADPIYVVDGVIMTDITNISSSDILSVEVLKDASTQAIYGSRAGNGVVLVTTKSGKNGRMRISFDSYVGFKTPTSKVKMADARTYAAYTNEARGYDGGAPLYGLDTLRYNTDWFSEITRKGIMQNHNINVSGGTDKTTYYFSAGFLRDEGILKGFDYTRAVVRLNNEYKLAKFLKLGHNINLSVAKTNVKPNEFPDAYRMAPTVPAKYANGGYGYLTALSVANPVAALDLVDNFNTVARLQGNAYAELTPVKGLTIRSSFNFDRFDGDSTNYVPQYNIWSGQKMDTSLLKLNTGNSFYYILDNNATYSVTAANVHEIKITAGYSAERTNARSIYAEEKGIPNQRNLWYIGQGLGNINSDIVTSMATLVRRASAYGRLTYSYDRRYNFTGVIRRDGSSKFPVGEKWGTFYSAGASWIVTEENFMKNQRVFDMLKLRGGYGKVGNDNVSNEVAFLQALAATGNYSFGGNAQSGLTNNAARFTNASWEPTKGVDAGIEFTTLGRRLTGEVGYYYKTTNAYIPVRLTSASGDADNIAYGRAADVSNRGFEVSLNWSDRINEDFSYHIGGNITFNKNNVENVEGTLQLKAGSLNNGEVVTYTVPGKPIGSFWVYQTDGIYKTMDEVNNSVHFNGAQAGDLRYVDTNGDKVLDDNDRIWVGSYQPKTFYGINGGINWKKFDFSIDCYGNAGNKIYNGKKAVRLGNDNIEMARAENRWTPTNTNGTNPRASNSIPKPSTYYVESGSFFRINNISVGYTLPTEGWHMGISSLRVFATAQNPIIFKKYSGYTPELPGTATEAGVELSIYPVTSTYIMGVNLSF</sequence>
<evidence type="ECO:0000256" key="3">
    <source>
        <dbReference type="ARBA" id="ARBA00023237"/>
    </source>
</evidence>
<organism evidence="6 7">
    <name type="scientific">Filimonas zeae</name>
    <dbReference type="NCBI Taxonomy" id="1737353"/>
    <lineage>
        <taxon>Bacteria</taxon>
        <taxon>Pseudomonadati</taxon>
        <taxon>Bacteroidota</taxon>
        <taxon>Chitinophagia</taxon>
        <taxon>Chitinophagales</taxon>
        <taxon>Chitinophagaceae</taxon>
        <taxon>Filimonas</taxon>
    </lineage>
</organism>
<reference evidence="6" key="2">
    <citation type="submission" date="2020-09" db="EMBL/GenBank/DDBJ databases">
        <authorList>
            <person name="Sun Q."/>
            <person name="Zhou Y."/>
        </authorList>
    </citation>
    <scope>NUCLEOTIDE SEQUENCE</scope>
    <source>
        <strain evidence="6">CGMCC 1.15290</strain>
    </source>
</reference>
<dbReference type="EMBL" id="BMIB01000001">
    <property type="protein sequence ID" value="GGH56626.1"/>
    <property type="molecule type" value="Genomic_DNA"/>
</dbReference>
<dbReference type="InterPro" id="IPR008969">
    <property type="entry name" value="CarboxyPept-like_regulatory"/>
</dbReference>
<comment type="caution">
    <text evidence="6">The sequence shown here is derived from an EMBL/GenBank/DDBJ whole genome shotgun (WGS) entry which is preliminary data.</text>
</comment>
<evidence type="ECO:0000256" key="4">
    <source>
        <dbReference type="PROSITE-ProRule" id="PRU01360"/>
    </source>
</evidence>
<dbReference type="InterPro" id="IPR039426">
    <property type="entry name" value="TonB-dep_rcpt-like"/>
</dbReference>
<dbReference type="NCBIfam" id="TIGR04057">
    <property type="entry name" value="SusC_RagA_signa"/>
    <property type="match status" value="1"/>
</dbReference>
<evidence type="ECO:0000313" key="6">
    <source>
        <dbReference type="EMBL" id="GGH56626.1"/>
    </source>
</evidence>
<evidence type="ECO:0000256" key="2">
    <source>
        <dbReference type="ARBA" id="ARBA00023136"/>
    </source>
</evidence>
<gene>
    <name evidence="6" type="ORF">GCM10011379_00430</name>
</gene>
<keyword evidence="3 4" id="KW-0998">Cell outer membrane</keyword>
<dbReference type="SUPFAM" id="SSF49464">
    <property type="entry name" value="Carboxypeptidase regulatory domain-like"/>
    <property type="match status" value="1"/>
</dbReference>
<proteinExistence type="inferred from homology"/>
<evidence type="ECO:0000256" key="1">
    <source>
        <dbReference type="ARBA" id="ARBA00022448"/>
    </source>
</evidence>
<dbReference type="InterPro" id="IPR037066">
    <property type="entry name" value="Plug_dom_sf"/>
</dbReference>
<dbReference type="PROSITE" id="PS52016">
    <property type="entry name" value="TONB_DEPENDENT_REC_3"/>
    <property type="match status" value="1"/>
</dbReference>
<dbReference type="InterPro" id="IPR011662">
    <property type="entry name" value="Secretin/TonB_short_N"/>
</dbReference>
<accession>A0A917MPJ8</accession>
<protein>
    <submittedName>
        <fullName evidence="6">SusC/RagA family TonB-linked outer membrane protein</fullName>
    </submittedName>
</protein>
<dbReference type="Pfam" id="PF07660">
    <property type="entry name" value="STN"/>
    <property type="match status" value="1"/>
</dbReference>
<dbReference type="Proteomes" id="UP000627292">
    <property type="component" value="Unassembled WGS sequence"/>
</dbReference>
<dbReference type="AlphaFoldDB" id="A0A917MPJ8"/>
<comment type="similarity">
    <text evidence="4">Belongs to the TonB-dependent receptor family.</text>
</comment>
<dbReference type="GO" id="GO:0009279">
    <property type="term" value="C:cell outer membrane"/>
    <property type="evidence" value="ECO:0007669"/>
    <property type="project" value="UniProtKB-SubCell"/>
</dbReference>
<name>A0A917MPJ8_9BACT</name>
<evidence type="ECO:0000313" key="7">
    <source>
        <dbReference type="Proteomes" id="UP000627292"/>
    </source>
</evidence>
<keyword evidence="1 4" id="KW-0813">Transport</keyword>
<dbReference type="Pfam" id="PF07715">
    <property type="entry name" value="Plug"/>
    <property type="match status" value="1"/>
</dbReference>
<dbReference type="SMART" id="SM00965">
    <property type="entry name" value="STN"/>
    <property type="match status" value="1"/>
</dbReference>
<dbReference type="NCBIfam" id="TIGR04056">
    <property type="entry name" value="OMP_RagA_SusC"/>
    <property type="match status" value="1"/>
</dbReference>
<dbReference type="InterPro" id="IPR023996">
    <property type="entry name" value="TonB-dep_OMP_SusC/RagA"/>
</dbReference>
<keyword evidence="4" id="KW-0812">Transmembrane</keyword>
<comment type="subcellular location">
    <subcellularLocation>
        <location evidence="4">Cell outer membrane</location>
        <topology evidence="4">Multi-pass membrane protein</topology>
    </subcellularLocation>
</comment>
<keyword evidence="2 4" id="KW-0472">Membrane</keyword>
<evidence type="ECO:0000259" key="5">
    <source>
        <dbReference type="SMART" id="SM00965"/>
    </source>
</evidence>
<reference evidence="6" key="1">
    <citation type="journal article" date="2014" name="Int. J. Syst. Evol. Microbiol.">
        <title>Complete genome sequence of Corynebacterium casei LMG S-19264T (=DSM 44701T), isolated from a smear-ripened cheese.</title>
        <authorList>
            <consortium name="US DOE Joint Genome Institute (JGI-PGF)"/>
            <person name="Walter F."/>
            <person name="Albersmeier A."/>
            <person name="Kalinowski J."/>
            <person name="Ruckert C."/>
        </authorList>
    </citation>
    <scope>NUCLEOTIDE SEQUENCE</scope>
    <source>
        <strain evidence="6">CGMCC 1.15290</strain>
    </source>
</reference>
<dbReference type="InterPro" id="IPR023997">
    <property type="entry name" value="TonB-dep_OMP_SusC/RagA_CS"/>
</dbReference>
<keyword evidence="4" id="KW-1134">Transmembrane beta strand</keyword>